<keyword evidence="3" id="KW-1185">Reference proteome</keyword>
<evidence type="ECO:0000256" key="1">
    <source>
        <dbReference type="SAM" id="MobiDB-lite"/>
    </source>
</evidence>
<protein>
    <submittedName>
        <fullName evidence="2">Uncharacterized protein</fullName>
    </submittedName>
</protein>
<dbReference type="Proteomes" id="UP000073492">
    <property type="component" value="Unassembled WGS sequence"/>
</dbReference>
<organism evidence="2 3">
    <name type="scientific">Pseudocercospora musae</name>
    <dbReference type="NCBI Taxonomy" id="113226"/>
    <lineage>
        <taxon>Eukaryota</taxon>
        <taxon>Fungi</taxon>
        <taxon>Dikarya</taxon>
        <taxon>Ascomycota</taxon>
        <taxon>Pezizomycotina</taxon>
        <taxon>Dothideomycetes</taxon>
        <taxon>Dothideomycetidae</taxon>
        <taxon>Mycosphaerellales</taxon>
        <taxon>Mycosphaerellaceae</taxon>
        <taxon>Pseudocercospora</taxon>
    </lineage>
</organism>
<feature type="region of interest" description="Disordered" evidence="1">
    <location>
        <begin position="407"/>
        <end position="429"/>
    </location>
</feature>
<name>A0A139IN77_9PEZI</name>
<evidence type="ECO:0000313" key="2">
    <source>
        <dbReference type="EMBL" id="KXT15996.1"/>
    </source>
</evidence>
<sequence>MDHAADMQWPRDSISTFDSDLSRSSIALSSVFSQQSRASSCTNYSTGSLGSAESGCNLDYHSFVDLSQQQGTYRQRSLQPPTRTLAEKQANNGYACSHCPNTFKKKADRKKHFQNRCTRLGDGYICPSCTHVGRNAHQVRLHRSRHGHPEPVQTIKLSQKRAFTCSDDGKIYYDAKAFFQHFESLDCALNHYSGTHHHQARVITLLQEGRYTERPHRSSVNLYAVLQKCCVANGISDHGWKALIRALPDEIALAYADQLEWGPCQDSASPLSRLGYISMTEMVADILKTAAEYYKAAETMQSSSTRSSLARDVLREKPLPPLSPSTFDLGPDLAGADLASVEKLCPRNLERNGGSQRTAVHESRPGVNSRSMIKQHHLPLRSLDRPEDCSPAVAEVRRMLLAPAMTSAGTQRTLVRRKRPPSLASDPRPDVVARSAMYAQERSFHVATNPPGATTKVTQPGSLGSSNSYNDFFDYIKYCDAGRLADEASSLDYLTALPSPQLSQNNPNSPSRTRAFLQQIFASAKDTYARESCPDAVQAIDVSSPDTTAESWKGIFADHIRVKRQGGEWSHYNRNGNFF</sequence>
<proteinExistence type="predicted"/>
<evidence type="ECO:0000313" key="3">
    <source>
        <dbReference type="Proteomes" id="UP000073492"/>
    </source>
</evidence>
<accession>A0A139IN77</accession>
<reference evidence="2 3" key="1">
    <citation type="submission" date="2015-07" db="EMBL/GenBank/DDBJ databases">
        <title>Comparative genomics of the Sigatoka disease complex on banana suggests a link between parallel evolutionary changes in Pseudocercospora fijiensis and Pseudocercospora eumusae and increased virulence on the banana host.</title>
        <authorList>
            <person name="Chang T.-C."/>
            <person name="Salvucci A."/>
            <person name="Crous P.W."/>
            <person name="Stergiopoulos I."/>
        </authorList>
    </citation>
    <scope>NUCLEOTIDE SEQUENCE [LARGE SCALE GENOMIC DNA]</scope>
    <source>
        <strain evidence="2 3">CBS 116634</strain>
    </source>
</reference>
<dbReference type="EMBL" id="LFZO01000046">
    <property type="protein sequence ID" value="KXT15996.1"/>
    <property type="molecule type" value="Genomic_DNA"/>
</dbReference>
<dbReference type="AlphaFoldDB" id="A0A139IN77"/>
<gene>
    <name evidence="2" type="ORF">AC579_9519</name>
</gene>
<feature type="region of interest" description="Disordered" evidence="1">
    <location>
        <begin position="349"/>
        <end position="369"/>
    </location>
</feature>
<comment type="caution">
    <text evidence="2">The sequence shown here is derived from an EMBL/GenBank/DDBJ whole genome shotgun (WGS) entry which is preliminary data.</text>
</comment>
<dbReference type="OrthoDB" id="3634555at2759"/>